<reference evidence="2 3" key="1">
    <citation type="submission" date="2024-10" db="EMBL/GenBank/DDBJ databases">
        <title>The Natural Products Discovery Center: Release of the First 8490 Sequenced Strains for Exploring Actinobacteria Biosynthetic Diversity.</title>
        <authorList>
            <person name="Kalkreuter E."/>
            <person name="Kautsar S.A."/>
            <person name="Yang D."/>
            <person name="Bader C.D."/>
            <person name="Teijaro C.N."/>
            <person name="Fluegel L."/>
            <person name="Davis C.M."/>
            <person name="Simpson J.R."/>
            <person name="Lauterbach L."/>
            <person name="Steele A.D."/>
            <person name="Gui C."/>
            <person name="Meng S."/>
            <person name="Li G."/>
            <person name="Viehrig K."/>
            <person name="Ye F."/>
            <person name="Su P."/>
            <person name="Kiefer A.F."/>
            <person name="Nichols A."/>
            <person name="Cepeda A.J."/>
            <person name="Yan W."/>
            <person name="Fan B."/>
            <person name="Jiang Y."/>
            <person name="Adhikari A."/>
            <person name="Zheng C.-J."/>
            <person name="Schuster L."/>
            <person name="Cowan T.M."/>
            <person name="Smanski M.J."/>
            <person name="Chevrette M.G."/>
            <person name="De Carvalho L.P.S."/>
            <person name="Shen B."/>
        </authorList>
    </citation>
    <scope>NUCLEOTIDE SEQUENCE [LARGE SCALE GENOMIC DNA]</scope>
    <source>
        <strain evidence="2 3">NPDC001281</strain>
    </source>
</reference>
<proteinExistence type="predicted"/>
<keyword evidence="3" id="KW-1185">Reference proteome</keyword>
<evidence type="ECO:0000313" key="3">
    <source>
        <dbReference type="Proteomes" id="UP001602119"/>
    </source>
</evidence>
<organism evidence="2 3">
    <name type="scientific">Microtetraspora fusca</name>
    <dbReference type="NCBI Taxonomy" id="1997"/>
    <lineage>
        <taxon>Bacteria</taxon>
        <taxon>Bacillati</taxon>
        <taxon>Actinomycetota</taxon>
        <taxon>Actinomycetes</taxon>
        <taxon>Streptosporangiales</taxon>
        <taxon>Streptosporangiaceae</taxon>
        <taxon>Microtetraspora</taxon>
    </lineage>
</organism>
<evidence type="ECO:0000256" key="1">
    <source>
        <dbReference type="SAM" id="SignalP"/>
    </source>
</evidence>
<gene>
    <name evidence="2" type="ORF">ACFY05_15450</name>
</gene>
<sequence>MIRPLRAVLATGLTLAALATPSAASATTSAQQGIDVKTSRISYLQFPETGRARAQLRNITVTWRRDRTEKRTWVTVSAQLRDSGPGDGHCARMMLATEASMFEPIKSTETKECNGVWRTKTLAMAPGFDGVVMLTLYTAPNVNSRTYRGLTNPWRGR</sequence>
<dbReference type="RefSeq" id="WP_387342629.1">
    <property type="nucleotide sequence ID" value="NZ_JBIAXI010000008.1"/>
</dbReference>
<evidence type="ECO:0008006" key="4">
    <source>
        <dbReference type="Google" id="ProtNLM"/>
    </source>
</evidence>
<evidence type="ECO:0000313" key="2">
    <source>
        <dbReference type="EMBL" id="MFF4774251.1"/>
    </source>
</evidence>
<keyword evidence="1" id="KW-0732">Signal</keyword>
<dbReference type="EMBL" id="JBIAXI010000008">
    <property type="protein sequence ID" value="MFF4774251.1"/>
    <property type="molecule type" value="Genomic_DNA"/>
</dbReference>
<protein>
    <recommendedName>
        <fullName evidence="4">Secreted protein</fullName>
    </recommendedName>
</protein>
<accession>A0ABW6V4K1</accession>
<feature type="chain" id="PRO_5045065543" description="Secreted protein" evidence="1">
    <location>
        <begin position="20"/>
        <end position="157"/>
    </location>
</feature>
<dbReference type="Proteomes" id="UP001602119">
    <property type="component" value="Unassembled WGS sequence"/>
</dbReference>
<comment type="caution">
    <text evidence="2">The sequence shown here is derived from an EMBL/GenBank/DDBJ whole genome shotgun (WGS) entry which is preliminary data.</text>
</comment>
<feature type="signal peptide" evidence="1">
    <location>
        <begin position="1"/>
        <end position="19"/>
    </location>
</feature>
<name>A0ABW6V4K1_MICFU</name>